<dbReference type="InterPro" id="IPR018811">
    <property type="entry name" value="MRX11"/>
</dbReference>
<evidence type="ECO:0000313" key="4">
    <source>
        <dbReference type="Proteomes" id="UP001152885"/>
    </source>
</evidence>
<dbReference type="Pfam" id="PF10306">
    <property type="entry name" value="FLILHELTA"/>
    <property type="match status" value="1"/>
</dbReference>
<feature type="transmembrane region" description="Helical" evidence="2">
    <location>
        <begin position="81"/>
        <end position="103"/>
    </location>
</feature>
<organism evidence="3 4">
    <name type="scientific">Candida verbasci</name>
    <dbReference type="NCBI Taxonomy" id="1227364"/>
    <lineage>
        <taxon>Eukaryota</taxon>
        <taxon>Fungi</taxon>
        <taxon>Dikarya</taxon>
        <taxon>Ascomycota</taxon>
        <taxon>Saccharomycotina</taxon>
        <taxon>Pichiomycetes</taxon>
        <taxon>Debaryomycetaceae</taxon>
        <taxon>Candida/Lodderomyces clade</taxon>
        <taxon>Candida</taxon>
    </lineage>
</organism>
<keyword evidence="2" id="KW-0472">Membrane</keyword>
<dbReference type="AlphaFoldDB" id="A0A9W4TT58"/>
<comment type="caution">
    <text evidence="3">The sequence shown here is derived from an EMBL/GenBank/DDBJ whole genome shotgun (WGS) entry which is preliminary data.</text>
</comment>
<dbReference type="OrthoDB" id="5580261at2759"/>
<keyword evidence="4" id="KW-1185">Reference proteome</keyword>
<evidence type="ECO:0000313" key="3">
    <source>
        <dbReference type="EMBL" id="CAI5756432.1"/>
    </source>
</evidence>
<evidence type="ECO:0000256" key="1">
    <source>
        <dbReference type="SAM" id="MobiDB-lite"/>
    </source>
</evidence>
<evidence type="ECO:0000256" key="2">
    <source>
        <dbReference type="SAM" id="Phobius"/>
    </source>
</evidence>
<keyword evidence="2" id="KW-0812">Transmembrane</keyword>
<name>A0A9W4TT58_9ASCO</name>
<gene>
    <name evidence="3" type="ORF">CANVERA_P0948</name>
</gene>
<proteinExistence type="predicted"/>
<dbReference type="GO" id="GO:0005739">
    <property type="term" value="C:mitochondrion"/>
    <property type="evidence" value="ECO:0007669"/>
    <property type="project" value="TreeGrafter"/>
</dbReference>
<protein>
    <submittedName>
        <fullName evidence="3">Uncharacterized protein</fullName>
    </submittedName>
</protein>
<dbReference type="Proteomes" id="UP001152885">
    <property type="component" value="Unassembled WGS sequence"/>
</dbReference>
<reference evidence="3" key="1">
    <citation type="submission" date="2022-12" db="EMBL/GenBank/DDBJ databases">
        <authorList>
            <person name="Brejova B."/>
        </authorList>
    </citation>
    <scope>NUCLEOTIDE SEQUENCE</scope>
</reference>
<feature type="transmembrane region" description="Helical" evidence="2">
    <location>
        <begin position="150"/>
        <end position="171"/>
    </location>
</feature>
<dbReference type="PANTHER" id="PTHR28002">
    <property type="entry name" value="MIOREX COMPLEX COMPONENT 11"/>
    <property type="match status" value="1"/>
</dbReference>
<sequence>MFSPLIRKPRISIIGNRLFSISPYSYKLFRKQQQQPSPPSSKASGTGPSDLDFKTHPILKRIPKFMQNYSLKFINAPFSNLLSFIIVHELTAIIPLVGIWYYLHQHPGLIPIDLPTWALEKGGKVLDKVVSQYFTDFDSSSKINFIMEGAYAFTIVKFFLPLRILVSLWAMPHFAKWAILPITNIFKNFKELRRLKKIKREKKGLDEVKTKSVDKPKL</sequence>
<accession>A0A9W4TT58</accession>
<dbReference type="EMBL" id="CANTUO010000001">
    <property type="protein sequence ID" value="CAI5756432.1"/>
    <property type="molecule type" value="Genomic_DNA"/>
</dbReference>
<dbReference type="PANTHER" id="PTHR28002:SF1">
    <property type="entry name" value="MIOREX COMPLEX COMPONENT 11"/>
    <property type="match status" value="1"/>
</dbReference>
<keyword evidence="2" id="KW-1133">Transmembrane helix</keyword>
<feature type="region of interest" description="Disordered" evidence="1">
    <location>
        <begin position="33"/>
        <end position="52"/>
    </location>
</feature>